<name>D1CA03_SPHTD</name>
<reference evidence="9" key="1">
    <citation type="submission" date="2009-11" db="EMBL/GenBank/DDBJ databases">
        <title>The complete chromosome 2 of Sphaerobacter thermophilus DSM 20745.</title>
        <authorList>
            <person name="Lucas S."/>
            <person name="Copeland A."/>
            <person name="Lapidus A."/>
            <person name="Glavina del Rio T."/>
            <person name="Dalin E."/>
            <person name="Tice H."/>
            <person name="Bruce D."/>
            <person name="Goodwin L."/>
            <person name="Pitluck S."/>
            <person name="Kyrpides N."/>
            <person name="Mavromatis K."/>
            <person name="Ivanova N."/>
            <person name="Mikhailova N."/>
            <person name="LaButti K.M."/>
            <person name="Clum A."/>
            <person name="Sun H.I."/>
            <person name="Brettin T."/>
            <person name="Detter J.C."/>
            <person name="Han C."/>
            <person name="Larimer F."/>
            <person name="Land M."/>
            <person name="Hauser L."/>
            <person name="Markowitz V."/>
            <person name="Cheng J.F."/>
            <person name="Hugenholtz P."/>
            <person name="Woyke T."/>
            <person name="Wu D."/>
            <person name="Steenblock K."/>
            <person name="Schneider S."/>
            <person name="Pukall R."/>
            <person name="Goeker M."/>
            <person name="Klenk H.P."/>
            <person name="Eisen J.A."/>
        </authorList>
    </citation>
    <scope>NUCLEOTIDE SEQUENCE [LARGE SCALE GENOMIC DNA]</scope>
    <source>
        <strain evidence="9">ATCC 49802 / DSM 20745 / S 6022</strain>
    </source>
</reference>
<evidence type="ECO:0000256" key="3">
    <source>
        <dbReference type="ARBA" id="ARBA00022692"/>
    </source>
</evidence>
<evidence type="ECO:0000313" key="9">
    <source>
        <dbReference type="Proteomes" id="UP000002027"/>
    </source>
</evidence>
<feature type="region of interest" description="Disordered" evidence="6">
    <location>
        <begin position="1"/>
        <end position="41"/>
    </location>
</feature>
<keyword evidence="3 7" id="KW-0812">Transmembrane</keyword>
<dbReference type="Proteomes" id="UP000002027">
    <property type="component" value="Chromosome 2"/>
</dbReference>
<evidence type="ECO:0000256" key="5">
    <source>
        <dbReference type="ARBA" id="ARBA00023136"/>
    </source>
</evidence>
<evidence type="ECO:0000256" key="2">
    <source>
        <dbReference type="ARBA" id="ARBA00022475"/>
    </source>
</evidence>
<dbReference type="InterPro" id="IPR022791">
    <property type="entry name" value="L-PG_synthase/AglD"/>
</dbReference>
<dbReference type="HOGENOM" id="CLU_048247_1_0_0"/>
<gene>
    <name evidence="8" type="ordered locus">Sthe_3246</name>
</gene>
<keyword evidence="9" id="KW-1185">Reference proteome</keyword>
<evidence type="ECO:0000256" key="1">
    <source>
        <dbReference type="ARBA" id="ARBA00004651"/>
    </source>
</evidence>
<proteinExistence type="predicted"/>
<evidence type="ECO:0000313" key="8">
    <source>
        <dbReference type="EMBL" id="ACZ40646.1"/>
    </source>
</evidence>
<evidence type="ECO:0000256" key="6">
    <source>
        <dbReference type="SAM" id="MobiDB-lite"/>
    </source>
</evidence>
<feature type="transmembrane region" description="Helical" evidence="7">
    <location>
        <begin position="172"/>
        <end position="197"/>
    </location>
</feature>
<dbReference type="OrthoDB" id="145485at2"/>
<dbReference type="RefSeq" id="WP_012873681.1">
    <property type="nucleotide sequence ID" value="NC_013524.1"/>
</dbReference>
<dbReference type="STRING" id="479434.Sthe_3246"/>
<dbReference type="EMBL" id="CP001824">
    <property type="protein sequence ID" value="ACZ40646.1"/>
    <property type="molecule type" value="Genomic_DNA"/>
</dbReference>
<evidence type="ECO:0000256" key="7">
    <source>
        <dbReference type="SAM" id="Phobius"/>
    </source>
</evidence>
<keyword evidence="5 7" id="KW-0472">Membrane</keyword>
<organism evidence="8 9">
    <name type="scientific">Sphaerobacter thermophilus (strain ATCC 49802 / DSM 20745 / KCCM 41009 / NCIMB 13125 / S 6022)</name>
    <dbReference type="NCBI Taxonomy" id="479434"/>
    <lineage>
        <taxon>Bacteria</taxon>
        <taxon>Pseudomonadati</taxon>
        <taxon>Thermomicrobiota</taxon>
        <taxon>Thermomicrobia</taxon>
        <taxon>Sphaerobacterales</taxon>
        <taxon>Sphaerobacterineae</taxon>
        <taxon>Sphaerobacteraceae</taxon>
        <taxon>Sphaerobacter</taxon>
    </lineage>
</organism>
<feature type="transmembrane region" description="Helical" evidence="7">
    <location>
        <begin position="209"/>
        <end position="231"/>
    </location>
</feature>
<dbReference type="InParanoid" id="D1CA03"/>
<dbReference type="GO" id="GO:0005886">
    <property type="term" value="C:plasma membrane"/>
    <property type="evidence" value="ECO:0007669"/>
    <property type="project" value="UniProtKB-SubCell"/>
</dbReference>
<dbReference type="PANTHER" id="PTHR39087">
    <property type="entry name" value="UPF0104 MEMBRANE PROTEIN MJ1595"/>
    <property type="match status" value="1"/>
</dbReference>
<feature type="transmembrane region" description="Helical" evidence="7">
    <location>
        <begin position="61"/>
        <end position="79"/>
    </location>
</feature>
<evidence type="ECO:0000256" key="4">
    <source>
        <dbReference type="ARBA" id="ARBA00022989"/>
    </source>
</evidence>
<accession>D1CA03</accession>
<protein>
    <submittedName>
        <fullName evidence="8">Integral membrane protein-like protein</fullName>
    </submittedName>
</protein>
<comment type="subcellular location">
    <subcellularLocation>
        <location evidence="1">Cell membrane</location>
        <topology evidence="1">Multi-pass membrane protein</topology>
    </subcellularLocation>
</comment>
<dbReference type="AlphaFoldDB" id="D1CA03"/>
<dbReference type="PANTHER" id="PTHR39087:SF2">
    <property type="entry name" value="UPF0104 MEMBRANE PROTEIN MJ1595"/>
    <property type="match status" value="1"/>
</dbReference>
<dbReference type="KEGG" id="sti:Sthe_3246"/>
<feature type="transmembrane region" description="Helical" evidence="7">
    <location>
        <begin position="138"/>
        <end position="160"/>
    </location>
</feature>
<dbReference type="eggNOG" id="COG0392">
    <property type="taxonomic scope" value="Bacteria"/>
</dbReference>
<reference evidence="8 9" key="2">
    <citation type="journal article" date="2010" name="Stand. Genomic Sci.">
        <title>Complete genome sequence of Desulfohalobium retbaense type strain (HR(100)).</title>
        <authorList>
            <person name="Spring S."/>
            <person name="Nolan M."/>
            <person name="Lapidus A."/>
            <person name="Glavina Del Rio T."/>
            <person name="Copeland A."/>
            <person name="Tice H."/>
            <person name="Cheng J.F."/>
            <person name="Lucas S."/>
            <person name="Land M."/>
            <person name="Chen F."/>
            <person name="Bruce D."/>
            <person name="Goodwin L."/>
            <person name="Pitluck S."/>
            <person name="Ivanova N."/>
            <person name="Mavromatis K."/>
            <person name="Mikhailova N."/>
            <person name="Pati A."/>
            <person name="Chen A."/>
            <person name="Palaniappan K."/>
            <person name="Hauser L."/>
            <person name="Chang Y.J."/>
            <person name="Jeffries C.D."/>
            <person name="Munk C."/>
            <person name="Kiss H."/>
            <person name="Chain P."/>
            <person name="Han C."/>
            <person name="Brettin T."/>
            <person name="Detter J.C."/>
            <person name="Schuler E."/>
            <person name="Goker M."/>
            <person name="Rohde M."/>
            <person name="Bristow J."/>
            <person name="Eisen J.A."/>
            <person name="Markowitz V."/>
            <person name="Hugenholtz P."/>
            <person name="Kyrpides N.C."/>
            <person name="Klenk H.P."/>
        </authorList>
    </citation>
    <scope>NUCLEOTIDE SEQUENCE [LARGE SCALE GENOMIC DNA]</scope>
    <source>
        <strain evidence="9">ATCC 49802 / DSM 20745 / S 6022</strain>
    </source>
</reference>
<dbReference type="Pfam" id="PF03706">
    <property type="entry name" value="LPG_synthase_TM"/>
    <property type="match status" value="1"/>
</dbReference>
<sequence>MPGDRHPRGESPTPAGDLSALHQGQPGDTVGRTDEEGLGSLAAGPRRSVQSAWLRDAVRRWGTAIWLVLLGALIGAFAVHEREQIAQLGTVLGSARLPWVLAAGLLEILYLVLIGKTYQTVLARLGQYIGLRTVLGAYLRSHAVGSVVPFSGPTTAVLFIRYLTGARVPGAIALLATGLTSLVGYASFVIVLLPALLALWWGKELGQRIVTAALLSVAIFAILTAAVVLVLRGPPAPGWFIRRVPRGLNRFVEEARARRIGARELLRPLALSVATDVVGVAILYAALGAVGRPGAVVAALVSYQIEMLFNVIAPFFQGVGLVEVSMTLALEAMEIPLATALAATLIYRLWDLWVPILAGLVLEAHGRWRGVNRTQGRSPG</sequence>
<keyword evidence="2" id="KW-1003">Cell membrane</keyword>
<keyword evidence="4 7" id="KW-1133">Transmembrane helix</keyword>
<feature type="transmembrane region" description="Helical" evidence="7">
    <location>
        <begin position="99"/>
        <end position="118"/>
    </location>
</feature>